<feature type="transmembrane region" description="Helical" evidence="1">
    <location>
        <begin position="499"/>
        <end position="526"/>
    </location>
</feature>
<gene>
    <name evidence="3" type="ORF">E5676_scaffold606G001340</name>
    <name evidence="2" type="ORF">E6C27_scaffold132G001010</name>
</gene>
<dbReference type="Proteomes" id="UP000321947">
    <property type="component" value="Unassembled WGS sequence"/>
</dbReference>
<protein>
    <submittedName>
        <fullName evidence="2">Receptor-like protein 12</fullName>
    </submittedName>
</protein>
<name>A0A5A7UTM1_CUCMM</name>
<keyword evidence="1" id="KW-0472">Membrane</keyword>
<evidence type="ECO:0000313" key="2">
    <source>
        <dbReference type="EMBL" id="KAA0058508.1"/>
    </source>
</evidence>
<keyword evidence="1" id="KW-1133">Transmembrane helix</keyword>
<evidence type="ECO:0000313" key="4">
    <source>
        <dbReference type="Proteomes" id="UP000321393"/>
    </source>
</evidence>
<dbReference type="AlphaFoldDB" id="A0A5A7UTM1"/>
<sequence>MTEEETIAEFNVRVLDIANESDALGEKVIDSKLVRKVLRSFSLKFNMKVTAIEEANDLSKMKLDELFGSLRTFELHLGEGKSKRKSGIALTSIKEEGTVESKVSANEDSVAESIELLTKQSFSSSGLYRRKDYGRGEKDYETSKIEKNGKGIRCLECEGFGHIQSECATYLKRKKKSLVATLSYEENYLESDNKEVRMTLISSITINEGAKNKIFQVPDQQATMSNKSFKKSTLKRKWEEDQATIYDDQRKIAKEKKTEDTILPIKSLNRRNDGFAISVERLVIFGHMVISCNVYCTKDKSAIRANIYTGAGQNGDLKSIWKTARHMTGNASFFSELSECNAGSVMFGDGEKGGIVGIGSCQCPKYQLLGWTSDGSNSRYNYWSVHTIVVTRVESYQSTPFTLVHHSFASFESSHMISINFVGTTPLVICLSMCLFEDSHIPDVSAEFDTVSGNSRASFAVRQISRFSDWHTMLENVLCDRRWVPLEYAVSSDDSQASLYFFVMVSVDGLVFLAAWLFGFSTLCLIRCACL</sequence>
<organism evidence="2 4">
    <name type="scientific">Cucumis melo var. makuwa</name>
    <name type="common">Oriental melon</name>
    <dbReference type="NCBI Taxonomy" id="1194695"/>
    <lineage>
        <taxon>Eukaryota</taxon>
        <taxon>Viridiplantae</taxon>
        <taxon>Streptophyta</taxon>
        <taxon>Embryophyta</taxon>
        <taxon>Tracheophyta</taxon>
        <taxon>Spermatophyta</taxon>
        <taxon>Magnoliopsida</taxon>
        <taxon>eudicotyledons</taxon>
        <taxon>Gunneridae</taxon>
        <taxon>Pentapetalae</taxon>
        <taxon>rosids</taxon>
        <taxon>fabids</taxon>
        <taxon>Cucurbitales</taxon>
        <taxon>Cucurbitaceae</taxon>
        <taxon>Benincaseae</taxon>
        <taxon>Cucumis</taxon>
    </lineage>
</organism>
<keyword evidence="2" id="KW-0675">Receptor</keyword>
<reference evidence="4 5" key="1">
    <citation type="submission" date="2019-08" db="EMBL/GenBank/DDBJ databases">
        <title>Draft genome sequences of two oriental melons (Cucumis melo L. var makuwa).</title>
        <authorList>
            <person name="Kwon S.-Y."/>
        </authorList>
    </citation>
    <scope>NUCLEOTIDE SEQUENCE [LARGE SCALE GENOMIC DNA]</scope>
    <source>
        <strain evidence="5">cv. Chang Bougi</strain>
        <strain evidence="4">cv. SW 3</strain>
        <tissue evidence="2">Leaf</tissue>
    </source>
</reference>
<comment type="caution">
    <text evidence="2">The sequence shown here is derived from an EMBL/GenBank/DDBJ whole genome shotgun (WGS) entry which is preliminary data.</text>
</comment>
<dbReference type="EMBL" id="SSTD01013339">
    <property type="protein sequence ID" value="TYK07238.1"/>
    <property type="molecule type" value="Genomic_DNA"/>
</dbReference>
<keyword evidence="1" id="KW-0812">Transmembrane</keyword>
<dbReference type="Proteomes" id="UP000321393">
    <property type="component" value="Unassembled WGS sequence"/>
</dbReference>
<dbReference type="EMBL" id="SSTE01006761">
    <property type="protein sequence ID" value="KAA0058508.1"/>
    <property type="molecule type" value="Genomic_DNA"/>
</dbReference>
<evidence type="ECO:0000313" key="5">
    <source>
        <dbReference type="Proteomes" id="UP000321947"/>
    </source>
</evidence>
<evidence type="ECO:0000256" key="1">
    <source>
        <dbReference type="SAM" id="Phobius"/>
    </source>
</evidence>
<accession>A0A5A7UTM1</accession>
<proteinExistence type="predicted"/>
<evidence type="ECO:0000313" key="3">
    <source>
        <dbReference type="EMBL" id="TYK07238.1"/>
    </source>
</evidence>
<dbReference type="OrthoDB" id="694535at2759"/>